<comment type="cofactor">
    <cofactor evidence="11">
        <name>Mg(2+)</name>
        <dbReference type="ChEBI" id="CHEBI:18420"/>
    </cofactor>
</comment>
<keyword evidence="8 11" id="KW-0067">ATP-binding</keyword>
<name>A0ABW3IAI3_9PAST</name>
<accession>A0ABW3IAI3</accession>
<evidence type="ECO:0000259" key="15">
    <source>
        <dbReference type="SMART" id="SM00562"/>
    </source>
</evidence>
<comment type="similarity">
    <text evidence="1 11 12 13">Belongs to the NDK family.</text>
</comment>
<dbReference type="Proteomes" id="UP001596996">
    <property type="component" value="Unassembled WGS sequence"/>
</dbReference>
<dbReference type="Gene3D" id="3.30.70.141">
    <property type="entry name" value="Nucleoside diphosphate kinase-like domain"/>
    <property type="match status" value="1"/>
</dbReference>
<comment type="subunit">
    <text evidence="11">Homotetramer.</text>
</comment>
<feature type="domain" description="Nucleoside diphosphate kinase-like" evidence="15">
    <location>
        <begin position="3"/>
        <end position="139"/>
    </location>
</feature>
<comment type="subcellular location">
    <subcellularLocation>
        <location evidence="11">Cytoplasm</location>
    </subcellularLocation>
</comment>
<dbReference type="SUPFAM" id="SSF54919">
    <property type="entry name" value="Nucleoside diphosphate kinase, NDK"/>
    <property type="match status" value="1"/>
</dbReference>
<protein>
    <recommendedName>
        <fullName evidence="11 14">Nucleoside diphosphate kinase</fullName>
        <shortName evidence="11">NDK</shortName>
        <shortName evidence="11">NDP kinase</shortName>
        <ecNumber evidence="11 14">2.7.4.6</ecNumber>
    </recommendedName>
    <alternativeName>
        <fullName evidence="11">Nucleoside-2-P kinase</fullName>
    </alternativeName>
</protein>
<dbReference type="NCBIfam" id="NF001908">
    <property type="entry name" value="PRK00668.1"/>
    <property type="match status" value="1"/>
</dbReference>
<dbReference type="CDD" id="cd04413">
    <property type="entry name" value="NDPk_I"/>
    <property type="match status" value="1"/>
</dbReference>
<dbReference type="InterPro" id="IPR023005">
    <property type="entry name" value="Nucleoside_diP_kinase_AS"/>
</dbReference>
<dbReference type="EC" id="2.7.4.6" evidence="11 14"/>
<comment type="catalytic activity">
    <reaction evidence="11">
        <text>a ribonucleoside 5'-diphosphate + ATP = a ribonucleoside 5'-triphosphate + ADP</text>
        <dbReference type="Rhea" id="RHEA:18113"/>
        <dbReference type="ChEBI" id="CHEBI:30616"/>
        <dbReference type="ChEBI" id="CHEBI:57930"/>
        <dbReference type="ChEBI" id="CHEBI:61557"/>
        <dbReference type="ChEBI" id="CHEBI:456216"/>
        <dbReference type="EC" id="2.7.4.6"/>
    </reaction>
</comment>
<evidence type="ECO:0000256" key="1">
    <source>
        <dbReference type="ARBA" id="ARBA00008142"/>
    </source>
</evidence>
<keyword evidence="9 11" id="KW-0460">Magnesium</keyword>
<dbReference type="InterPro" id="IPR036850">
    <property type="entry name" value="NDK-like_dom_sf"/>
</dbReference>
<dbReference type="PANTHER" id="PTHR46161">
    <property type="entry name" value="NUCLEOSIDE DIPHOSPHATE KINASE"/>
    <property type="match status" value="1"/>
</dbReference>
<dbReference type="PROSITE" id="PS00469">
    <property type="entry name" value="NDPK"/>
    <property type="match status" value="1"/>
</dbReference>
<evidence type="ECO:0000256" key="9">
    <source>
        <dbReference type="ARBA" id="ARBA00022842"/>
    </source>
</evidence>
<sequence length="139" mass="15769">MFMQQTLSIIKPDATQRQLVGEILARLEQNGFRIVAIKMVQLNQEQAEGFYIEHREKPFFARLIEFMCSAPIVVAVLEKQNAVQDYRTLIGATDPKNAAEGTLRKEFAIDGRQNSLHGSDSIENAAREIAYFFADSEIF</sequence>
<evidence type="ECO:0000256" key="12">
    <source>
        <dbReference type="PROSITE-ProRule" id="PRU00706"/>
    </source>
</evidence>
<feature type="binding site" evidence="11 12">
    <location>
        <position position="104"/>
    </location>
    <ligand>
        <name>ATP</name>
        <dbReference type="ChEBI" id="CHEBI:30616"/>
    </ligand>
</feature>
<dbReference type="HAMAP" id="MF_00451">
    <property type="entry name" value="NDP_kinase"/>
    <property type="match status" value="1"/>
</dbReference>
<feature type="binding site" evidence="11 12">
    <location>
        <position position="93"/>
    </location>
    <ligand>
        <name>ATP</name>
        <dbReference type="ChEBI" id="CHEBI:30616"/>
    </ligand>
</feature>
<dbReference type="EMBL" id="JBHTJN010000026">
    <property type="protein sequence ID" value="MFD0966899.1"/>
    <property type="molecule type" value="Genomic_DNA"/>
</dbReference>
<evidence type="ECO:0000313" key="16">
    <source>
        <dbReference type="EMBL" id="MFD0966899.1"/>
    </source>
</evidence>
<dbReference type="SMART" id="SM00562">
    <property type="entry name" value="NDK"/>
    <property type="match status" value="1"/>
</dbReference>
<dbReference type="PROSITE" id="PS51374">
    <property type="entry name" value="NDPK_LIKE"/>
    <property type="match status" value="1"/>
</dbReference>
<reference evidence="17" key="1">
    <citation type="journal article" date="2019" name="Int. J. Syst. Evol. Microbiol.">
        <title>The Global Catalogue of Microorganisms (GCM) 10K type strain sequencing project: providing services to taxonomists for standard genome sequencing and annotation.</title>
        <authorList>
            <consortium name="The Broad Institute Genomics Platform"/>
            <consortium name="The Broad Institute Genome Sequencing Center for Infectious Disease"/>
            <person name="Wu L."/>
            <person name="Ma J."/>
        </authorList>
    </citation>
    <scope>NUCLEOTIDE SEQUENCE [LARGE SCALE GENOMIC DNA]</scope>
    <source>
        <strain evidence="17">CCUG 61707</strain>
    </source>
</reference>
<keyword evidence="7 11" id="KW-0418">Kinase</keyword>
<organism evidence="16 17">
    <name type="scientific">Seminibacterium arietis</name>
    <dbReference type="NCBI Taxonomy" id="1173502"/>
    <lineage>
        <taxon>Bacteria</taxon>
        <taxon>Pseudomonadati</taxon>
        <taxon>Pseudomonadota</taxon>
        <taxon>Gammaproteobacteria</taxon>
        <taxon>Pasteurellales</taxon>
        <taxon>Pasteurellaceae</taxon>
        <taxon>Seminibacterium</taxon>
    </lineage>
</organism>
<evidence type="ECO:0000256" key="6">
    <source>
        <dbReference type="ARBA" id="ARBA00022741"/>
    </source>
</evidence>
<keyword evidence="17" id="KW-1185">Reference proteome</keyword>
<keyword evidence="5 11" id="KW-0479">Metal-binding</keyword>
<feature type="binding site" evidence="11 12">
    <location>
        <position position="87"/>
    </location>
    <ligand>
        <name>ATP</name>
        <dbReference type="ChEBI" id="CHEBI:30616"/>
    </ligand>
</feature>
<feature type="binding site" evidence="11 12">
    <location>
        <position position="59"/>
    </location>
    <ligand>
        <name>ATP</name>
        <dbReference type="ChEBI" id="CHEBI:30616"/>
    </ligand>
</feature>
<evidence type="ECO:0000256" key="11">
    <source>
        <dbReference type="HAMAP-Rule" id="MF_00451"/>
    </source>
</evidence>
<evidence type="ECO:0000256" key="7">
    <source>
        <dbReference type="ARBA" id="ARBA00022777"/>
    </source>
</evidence>
<keyword evidence="4 11" id="KW-0808">Transferase</keyword>
<feature type="binding site" evidence="11 12">
    <location>
        <position position="114"/>
    </location>
    <ligand>
        <name>ATP</name>
        <dbReference type="ChEBI" id="CHEBI:30616"/>
    </ligand>
</feature>
<keyword evidence="6 11" id="KW-0547">Nucleotide-binding</keyword>
<proteinExistence type="inferred from homology"/>
<feature type="active site" description="Pros-phosphohistidine intermediate" evidence="11 12">
    <location>
        <position position="117"/>
    </location>
</feature>
<dbReference type="Pfam" id="PF00334">
    <property type="entry name" value="NDK"/>
    <property type="match status" value="1"/>
</dbReference>
<comment type="caution">
    <text evidence="16">The sequence shown here is derived from an EMBL/GenBank/DDBJ whole genome shotgun (WGS) entry which is preliminary data.</text>
</comment>
<evidence type="ECO:0000256" key="5">
    <source>
        <dbReference type="ARBA" id="ARBA00022723"/>
    </source>
</evidence>
<feature type="binding site" evidence="11 12">
    <location>
        <position position="11"/>
    </location>
    <ligand>
        <name>ATP</name>
        <dbReference type="ChEBI" id="CHEBI:30616"/>
    </ligand>
</feature>
<dbReference type="PRINTS" id="PR01243">
    <property type="entry name" value="NUCDPKINASE"/>
</dbReference>
<evidence type="ECO:0000313" key="17">
    <source>
        <dbReference type="Proteomes" id="UP001596996"/>
    </source>
</evidence>
<evidence type="ECO:0000256" key="8">
    <source>
        <dbReference type="ARBA" id="ARBA00022840"/>
    </source>
</evidence>
<evidence type="ECO:0000256" key="13">
    <source>
        <dbReference type="RuleBase" id="RU004011"/>
    </source>
</evidence>
<gene>
    <name evidence="11 16" type="primary">ndk</name>
    <name evidence="16" type="ORF">ACFQ02_08650</name>
</gene>
<dbReference type="RefSeq" id="WP_380821852.1">
    <property type="nucleotide sequence ID" value="NZ_JBHTJN010000026.1"/>
</dbReference>
<evidence type="ECO:0000256" key="3">
    <source>
        <dbReference type="ARBA" id="ARBA00022553"/>
    </source>
</evidence>
<comment type="catalytic activity">
    <reaction evidence="11 14">
        <text>a 2'-deoxyribonucleoside 5'-diphosphate + ATP = a 2'-deoxyribonucleoside 5'-triphosphate + ADP</text>
        <dbReference type="Rhea" id="RHEA:44640"/>
        <dbReference type="ChEBI" id="CHEBI:30616"/>
        <dbReference type="ChEBI" id="CHEBI:61560"/>
        <dbReference type="ChEBI" id="CHEBI:73316"/>
        <dbReference type="ChEBI" id="CHEBI:456216"/>
        <dbReference type="EC" id="2.7.4.6"/>
    </reaction>
</comment>
<keyword evidence="3 11" id="KW-0597">Phosphoprotein</keyword>
<keyword evidence="2 11" id="KW-0963">Cytoplasm</keyword>
<dbReference type="PANTHER" id="PTHR46161:SF3">
    <property type="entry name" value="NUCLEOSIDE DIPHOSPHATE KINASE DDB_G0292928-RELATED"/>
    <property type="match status" value="1"/>
</dbReference>
<comment type="function">
    <text evidence="11">Major role in the synthesis of nucleoside triphosphates other than ATP. The ATP gamma phosphate is transferred to the NDP beta phosphate via a ping-pong mechanism, using a phosphorylated active-site intermediate.</text>
</comment>
<evidence type="ECO:0000256" key="2">
    <source>
        <dbReference type="ARBA" id="ARBA00022490"/>
    </source>
</evidence>
<evidence type="ECO:0000256" key="14">
    <source>
        <dbReference type="RuleBase" id="RU004013"/>
    </source>
</evidence>
<dbReference type="GO" id="GO:0004550">
    <property type="term" value="F:nucleoside diphosphate kinase activity"/>
    <property type="evidence" value="ECO:0007669"/>
    <property type="project" value="UniProtKB-EC"/>
</dbReference>
<evidence type="ECO:0000256" key="10">
    <source>
        <dbReference type="ARBA" id="ARBA00023080"/>
    </source>
</evidence>
<dbReference type="InterPro" id="IPR001564">
    <property type="entry name" value="Nucleoside_diP_kinase"/>
</dbReference>
<keyword evidence="10 11" id="KW-0546">Nucleotide metabolism</keyword>
<dbReference type="InterPro" id="IPR034907">
    <property type="entry name" value="NDK-like_dom"/>
</dbReference>
<evidence type="ECO:0000256" key="4">
    <source>
        <dbReference type="ARBA" id="ARBA00022679"/>
    </source>
</evidence>